<dbReference type="CDD" id="cd13182">
    <property type="entry name" value="EVH1-like_Dcp1"/>
    <property type="match status" value="1"/>
</dbReference>
<evidence type="ECO:0000256" key="4">
    <source>
        <dbReference type="SAM" id="MobiDB-lite"/>
    </source>
</evidence>
<dbReference type="EMBL" id="BQKI01000076">
    <property type="protein sequence ID" value="GJN22740.1"/>
    <property type="molecule type" value="Genomic_DNA"/>
</dbReference>
<sequence length="342" mass="37517">MARSRRGDGGGGGGKVTPNLSLDPEGTRVLNLSVLRRLDPAVTDILITAAHVVAYNFDADSGEWVRRRSFCARRNPSRLRFPGLAIPDSLNIRLRENLVEDLLTDFEYDVQVPYVMYRNAADEIIGIWFYNPQECHEVAHIFSRIQYAFSRASPKANRASKSEFEELEVASAVATAEDTLEQSTSPNIVPDDTKNEFLAAFSNESSPSLQPHSANASETSALHNLLSSRTSSVHMRPFDANVSPNSATIQPSSLVKVNPTLLPPMTSTHTTMAEAASSSLSVLAPLRPPLASHQLRSVPLHHHPFALPVASPSPPYGMPLLQPFPPPKPSPLLTWQHLMSQY</sequence>
<evidence type="ECO:0000313" key="5">
    <source>
        <dbReference type="EMBL" id="GJN22740.1"/>
    </source>
</evidence>
<dbReference type="AlphaFoldDB" id="A0AAV5EJX1"/>
<evidence type="ECO:0000256" key="1">
    <source>
        <dbReference type="ARBA" id="ARBA00004496"/>
    </source>
</evidence>
<comment type="subcellular location">
    <subcellularLocation>
        <location evidence="1">Cytoplasm</location>
    </subcellularLocation>
</comment>
<evidence type="ECO:0008006" key="7">
    <source>
        <dbReference type="Google" id="ProtNLM"/>
    </source>
</evidence>
<dbReference type="GO" id="GO:0000290">
    <property type="term" value="P:deadenylation-dependent decapping of nuclear-transcribed mRNA"/>
    <property type="evidence" value="ECO:0007669"/>
    <property type="project" value="InterPro"/>
</dbReference>
<dbReference type="GO" id="GO:0008047">
    <property type="term" value="F:enzyme activator activity"/>
    <property type="evidence" value="ECO:0007669"/>
    <property type="project" value="InterPro"/>
</dbReference>
<organism evidence="5 6">
    <name type="scientific">Eleusine coracana subsp. coracana</name>
    <dbReference type="NCBI Taxonomy" id="191504"/>
    <lineage>
        <taxon>Eukaryota</taxon>
        <taxon>Viridiplantae</taxon>
        <taxon>Streptophyta</taxon>
        <taxon>Embryophyta</taxon>
        <taxon>Tracheophyta</taxon>
        <taxon>Spermatophyta</taxon>
        <taxon>Magnoliopsida</taxon>
        <taxon>Liliopsida</taxon>
        <taxon>Poales</taxon>
        <taxon>Poaceae</taxon>
        <taxon>PACMAD clade</taxon>
        <taxon>Chloridoideae</taxon>
        <taxon>Cynodonteae</taxon>
        <taxon>Eleusininae</taxon>
        <taxon>Eleusine</taxon>
    </lineage>
</organism>
<evidence type="ECO:0000256" key="3">
    <source>
        <dbReference type="ARBA" id="ARBA00022490"/>
    </source>
</evidence>
<comment type="caution">
    <text evidence="5">The sequence shown here is derived from an EMBL/GenBank/DDBJ whole genome shotgun (WGS) entry which is preliminary data.</text>
</comment>
<evidence type="ECO:0000313" key="6">
    <source>
        <dbReference type="Proteomes" id="UP001054889"/>
    </source>
</evidence>
<proteinExistence type="inferred from homology"/>
<dbReference type="Pfam" id="PF06058">
    <property type="entry name" value="DCP1"/>
    <property type="match status" value="1"/>
</dbReference>
<dbReference type="Gene3D" id="2.30.29.30">
    <property type="entry name" value="Pleckstrin-homology domain (PH domain)/Phosphotyrosine-binding domain (PTB)"/>
    <property type="match status" value="1"/>
</dbReference>
<reference evidence="5" key="1">
    <citation type="journal article" date="2018" name="DNA Res.">
        <title>Multiple hybrid de novo genome assembly of finger millet, an orphan allotetraploid crop.</title>
        <authorList>
            <person name="Hatakeyama M."/>
            <person name="Aluri S."/>
            <person name="Balachadran M.T."/>
            <person name="Sivarajan S.R."/>
            <person name="Patrignani A."/>
            <person name="Gruter S."/>
            <person name="Poveda L."/>
            <person name="Shimizu-Inatsugi R."/>
            <person name="Baeten J."/>
            <person name="Francoijs K.J."/>
            <person name="Nataraja K.N."/>
            <person name="Reddy Y.A.N."/>
            <person name="Phadnis S."/>
            <person name="Ravikumar R.L."/>
            <person name="Schlapbach R."/>
            <person name="Sreeman S.M."/>
            <person name="Shimizu K.K."/>
        </authorList>
    </citation>
    <scope>NUCLEOTIDE SEQUENCE</scope>
</reference>
<accession>A0AAV5EJX1</accession>
<dbReference type="GO" id="GO:0003729">
    <property type="term" value="F:mRNA binding"/>
    <property type="evidence" value="ECO:0007669"/>
    <property type="project" value="TreeGrafter"/>
</dbReference>
<evidence type="ECO:0000256" key="2">
    <source>
        <dbReference type="ARBA" id="ARBA00008778"/>
    </source>
</evidence>
<reference evidence="5" key="2">
    <citation type="submission" date="2021-12" db="EMBL/GenBank/DDBJ databases">
        <title>Resequencing data analysis of finger millet.</title>
        <authorList>
            <person name="Hatakeyama M."/>
            <person name="Aluri S."/>
            <person name="Balachadran M.T."/>
            <person name="Sivarajan S.R."/>
            <person name="Poveda L."/>
            <person name="Shimizu-Inatsugi R."/>
            <person name="Schlapbach R."/>
            <person name="Sreeman S.M."/>
            <person name="Shimizu K.K."/>
        </authorList>
    </citation>
    <scope>NUCLEOTIDE SEQUENCE</scope>
</reference>
<feature type="region of interest" description="Disordered" evidence="4">
    <location>
        <begin position="1"/>
        <end position="22"/>
    </location>
</feature>
<dbReference type="InterPro" id="IPR011993">
    <property type="entry name" value="PH-like_dom_sf"/>
</dbReference>
<dbReference type="GO" id="GO:0000932">
    <property type="term" value="C:P-body"/>
    <property type="evidence" value="ECO:0007669"/>
    <property type="project" value="TreeGrafter"/>
</dbReference>
<dbReference type="PANTHER" id="PTHR16290">
    <property type="entry name" value="TRANSCRIPTION FACTOR SMIF DECAPPING ENZYME DCP1"/>
    <property type="match status" value="1"/>
</dbReference>
<keyword evidence="3" id="KW-0963">Cytoplasm</keyword>
<dbReference type="PANTHER" id="PTHR16290:SF26">
    <property type="entry name" value="WH1 DOMAIN-CONTAINING PROTEIN"/>
    <property type="match status" value="1"/>
</dbReference>
<keyword evidence="6" id="KW-1185">Reference proteome</keyword>
<protein>
    <recommendedName>
        <fullName evidence="7">mRNA-decapping enzyme-like protein</fullName>
    </recommendedName>
</protein>
<comment type="similarity">
    <text evidence="2">Belongs to the DCP1 family.</text>
</comment>
<dbReference type="InterPro" id="IPR010334">
    <property type="entry name" value="Dcp1"/>
</dbReference>
<name>A0AAV5EJX1_ELECO</name>
<dbReference type="GO" id="GO:0031087">
    <property type="term" value="P:deadenylation-independent decapping of nuclear-transcribed mRNA"/>
    <property type="evidence" value="ECO:0007669"/>
    <property type="project" value="TreeGrafter"/>
</dbReference>
<dbReference type="SUPFAM" id="SSF50729">
    <property type="entry name" value="PH domain-like"/>
    <property type="match status" value="1"/>
</dbReference>
<gene>
    <name evidence="5" type="primary">gb10335</name>
    <name evidence="5" type="ORF">PR202_gb10335</name>
</gene>
<dbReference type="Proteomes" id="UP001054889">
    <property type="component" value="Unassembled WGS sequence"/>
</dbReference>